<dbReference type="InterPro" id="IPR022781">
    <property type="entry name" value="Flagellar_biosynth_FliO"/>
</dbReference>
<keyword evidence="7" id="KW-1185">Reference proteome</keyword>
<keyword evidence="6" id="KW-0969">Cilium</keyword>
<keyword evidence="4" id="KW-1133">Transmembrane helix</keyword>
<evidence type="ECO:0000256" key="1">
    <source>
        <dbReference type="ARBA" id="ARBA00004236"/>
    </source>
</evidence>
<organism evidence="6 7">
    <name type="scientific">Tunturiibacter empetritectus</name>
    <dbReference type="NCBI Taxonomy" id="3069691"/>
    <lineage>
        <taxon>Bacteria</taxon>
        <taxon>Pseudomonadati</taxon>
        <taxon>Acidobacteriota</taxon>
        <taxon>Terriglobia</taxon>
        <taxon>Terriglobales</taxon>
        <taxon>Acidobacteriaceae</taxon>
        <taxon>Tunturiibacter</taxon>
    </lineage>
</organism>
<keyword evidence="6" id="KW-0282">Flagellum</keyword>
<comment type="caution">
    <text evidence="6">The sequence shown here is derived from an EMBL/GenBank/DDBJ whole genome shotgun (WGS) entry which is preliminary data.</text>
</comment>
<evidence type="ECO:0000256" key="3">
    <source>
        <dbReference type="ARBA" id="ARBA00022692"/>
    </source>
</evidence>
<dbReference type="Pfam" id="PF04347">
    <property type="entry name" value="FliO"/>
    <property type="match status" value="1"/>
</dbReference>
<proteinExistence type="predicted"/>
<keyword evidence="2" id="KW-1003">Cell membrane</keyword>
<evidence type="ECO:0000256" key="4">
    <source>
        <dbReference type="ARBA" id="ARBA00022989"/>
    </source>
</evidence>
<keyword evidence="6" id="KW-0966">Cell projection</keyword>
<dbReference type="AlphaFoldDB" id="A0A7W8MQE7"/>
<keyword evidence="5" id="KW-0472">Membrane</keyword>
<protein>
    <submittedName>
        <fullName evidence="6">Flagellar biogenesis protein FliO</fullName>
    </submittedName>
</protein>
<accession>A0A7W8MQE7</accession>
<gene>
    <name evidence="6" type="ORF">HDF09_000380</name>
</gene>
<dbReference type="EMBL" id="JACHDY010000001">
    <property type="protein sequence ID" value="MBB5315730.1"/>
    <property type="molecule type" value="Genomic_DNA"/>
</dbReference>
<evidence type="ECO:0000256" key="2">
    <source>
        <dbReference type="ARBA" id="ARBA00022475"/>
    </source>
</evidence>
<dbReference type="GO" id="GO:0044781">
    <property type="term" value="P:bacterial-type flagellum organization"/>
    <property type="evidence" value="ECO:0007669"/>
    <property type="project" value="InterPro"/>
</dbReference>
<comment type="subcellular location">
    <subcellularLocation>
        <location evidence="1">Cell membrane</location>
    </subcellularLocation>
</comment>
<evidence type="ECO:0000313" key="6">
    <source>
        <dbReference type="EMBL" id="MBB5315730.1"/>
    </source>
</evidence>
<reference evidence="6" key="1">
    <citation type="submission" date="2020-08" db="EMBL/GenBank/DDBJ databases">
        <title>Genomic Encyclopedia of Type Strains, Phase IV (KMG-V): Genome sequencing to study the core and pangenomes of soil and plant-associated prokaryotes.</title>
        <authorList>
            <person name="Whitman W."/>
        </authorList>
    </citation>
    <scope>NUCLEOTIDE SEQUENCE [LARGE SCALE GENOMIC DNA]</scope>
    <source>
        <strain evidence="6">M8UP27</strain>
    </source>
</reference>
<dbReference type="GO" id="GO:0016020">
    <property type="term" value="C:membrane"/>
    <property type="evidence" value="ECO:0007669"/>
    <property type="project" value="InterPro"/>
</dbReference>
<keyword evidence="3" id="KW-0812">Transmembrane</keyword>
<sequence length="102" mass="11307">MRLLQGVRPGSLEETSAPEVAGLAGWLLALVRGWRGQRECQQKQLQLVETLPLGGKRQLMLVRCAGESFLVGGSFESVETIVRLRAETSLEHTGDRMEERCV</sequence>
<dbReference type="Proteomes" id="UP000568106">
    <property type="component" value="Unassembled WGS sequence"/>
</dbReference>
<evidence type="ECO:0000313" key="7">
    <source>
        <dbReference type="Proteomes" id="UP000568106"/>
    </source>
</evidence>
<evidence type="ECO:0000256" key="5">
    <source>
        <dbReference type="ARBA" id="ARBA00023136"/>
    </source>
</evidence>
<name>A0A7W8MQE7_9BACT</name>